<dbReference type="Gene3D" id="3.30.429.10">
    <property type="entry name" value="Macrophage Migration Inhibitory Factor"/>
    <property type="match status" value="1"/>
</dbReference>
<organism evidence="1 2">
    <name type="scientific">Lichenibacterium ramalinae</name>
    <dbReference type="NCBI Taxonomy" id="2316527"/>
    <lineage>
        <taxon>Bacteria</taxon>
        <taxon>Pseudomonadati</taxon>
        <taxon>Pseudomonadota</taxon>
        <taxon>Alphaproteobacteria</taxon>
        <taxon>Hyphomicrobiales</taxon>
        <taxon>Lichenihabitantaceae</taxon>
        <taxon>Lichenibacterium</taxon>
    </lineage>
</organism>
<dbReference type="PANTHER" id="PTHR38460">
    <property type="entry name" value="TAUTOMERASE YOLI-RELATED"/>
    <property type="match status" value="1"/>
</dbReference>
<dbReference type="PANTHER" id="PTHR38460:SF1">
    <property type="entry name" value="TAUTOMERASE YOLI-RELATED"/>
    <property type="match status" value="1"/>
</dbReference>
<dbReference type="EMBL" id="QYBC01000002">
    <property type="protein sequence ID" value="RYB07127.1"/>
    <property type="molecule type" value="Genomic_DNA"/>
</dbReference>
<gene>
    <name evidence="1" type="ORF">D3272_03385</name>
</gene>
<dbReference type="OrthoDB" id="9804765at2"/>
<reference evidence="1 2" key="2">
    <citation type="submission" date="2019-02" db="EMBL/GenBank/DDBJ databases">
        <title>'Lichenibacterium ramalinii' gen. nov. sp. nov., 'Lichenibacterium minor' gen. nov. sp. nov.</title>
        <authorList>
            <person name="Pankratov T."/>
        </authorList>
    </citation>
    <scope>NUCLEOTIDE SEQUENCE [LARGE SCALE GENOMIC DNA]</scope>
    <source>
        <strain evidence="1 2">RmlP001</strain>
    </source>
</reference>
<reference evidence="1 2" key="1">
    <citation type="submission" date="2018-09" db="EMBL/GenBank/DDBJ databases">
        <authorList>
            <person name="Grouzdev D.S."/>
            <person name="Krutkina M.S."/>
        </authorList>
    </citation>
    <scope>NUCLEOTIDE SEQUENCE [LARGE SCALE GENOMIC DNA]</scope>
    <source>
        <strain evidence="1 2">RmlP001</strain>
    </source>
</reference>
<proteinExistence type="predicted"/>
<evidence type="ECO:0000313" key="1">
    <source>
        <dbReference type="EMBL" id="RYB07127.1"/>
    </source>
</evidence>
<dbReference type="SUPFAM" id="SSF55331">
    <property type="entry name" value="Tautomerase/MIF"/>
    <property type="match status" value="1"/>
</dbReference>
<sequence>MPLARIDLLRGKPPAHRAALRDGIHRALVATFEVPEGDRFAILTEHDPEDFVFDPSYLGGSRSADHVIVSITVSRTRGTAQKKALYAAIVRNLAEAPGLRPEDVTIILTENGREDWSFGQGIAQYVA</sequence>
<evidence type="ECO:0000313" key="2">
    <source>
        <dbReference type="Proteomes" id="UP000289411"/>
    </source>
</evidence>
<dbReference type="InterPro" id="IPR014347">
    <property type="entry name" value="Tautomerase/MIF_sf"/>
</dbReference>
<dbReference type="AlphaFoldDB" id="A0A4Q2RG14"/>
<protein>
    <submittedName>
        <fullName evidence="1">Tautomerase family protein</fullName>
    </submittedName>
</protein>
<dbReference type="Proteomes" id="UP000289411">
    <property type="component" value="Unassembled WGS sequence"/>
</dbReference>
<keyword evidence="2" id="KW-1185">Reference proteome</keyword>
<name>A0A4Q2RG14_9HYPH</name>
<accession>A0A4Q2RG14</accession>
<comment type="caution">
    <text evidence="1">The sequence shown here is derived from an EMBL/GenBank/DDBJ whole genome shotgun (WGS) entry which is preliminary data.</text>
</comment>
<dbReference type="InterPro" id="IPR037479">
    <property type="entry name" value="Tauto_MSAD"/>
</dbReference>
<dbReference type="RefSeq" id="WP_129217691.1">
    <property type="nucleotide sequence ID" value="NZ_QYBC01000002.1"/>
</dbReference>
<dbReference type="Pfam" id="PF14552">
    <property type="entry name" value="Tautomerase_2"/>
    <property type="match status" value="1"/>
</dbReference>